<organism evidence="2 3">
    <name type="scientific">Nocardiopsis rhodophaea</name>
    <dbReference type="NCBI Taxonomy" id="280238"/>
    <lineage>
        <taxon>Bacteria</taxon>
        <taxon>Bacillati</taxon>
        <taxon>Actinomycetota</taxon>
        <taxon>Actinomycetes</taxon>
        <taxon>Streptosporangiales</taxon>
        <taxon>Nocardiopsidaceae</taxon>
        <taxon>Nocardiopsis</taxon>
    </lineage>
</organism>
<reference evidence="2 3" key="1">
    <citation type="journal article" date="2019" name="Int. J. Syst. Evol. Microbiol.">
        <title>The Global Catalogue of Microorganisms (GCM) 10K type strain sequencing project: providing services to taxonomists for standard genome sequencing and annotation.</title>
        <authorList>
            <consortium name="The Broad Institute Genomics Platform"/>
            <consortium name="The Broad Institute Genome Sequencing Center for Infectious Disease"/>
            <person name="Wu L."/>
            <person name="Ma J."/>
        </authorList>
    </citation>
    <scope>NUCLEOTIDE SEQUENCE [LARGE SCALE GENOMIC DNA]</scope>
    <source>
        <strain evidence="2 3">JCM 15313</strain>
    </source>
</reference>
<protein>
    <recommendedName>
        <fullName evidence="4">DUF1707 domain-containing protein</fullName>
    </recommendedName>
</protein>
<evidence type="ECO:0000313" key="2">
    <source>
        <dbReference type="EMBL" id="GAA2004696.1"/>
    </source>
</evidence>
<keyword evidence="3" id="KW-1185">Reference proteome</keyword>
<evidence type="ECO:0000313" key="3">
    <source>
        <dbReference type="Proteomes" id="UP001501585"/>
    </source>
</evidence>
<dbReference type="Proteomes" id="UP001501585">
    <property type="component" value="Unassembled WGS sequence"/>
</dbReference>
<proteinExistence type="predicted"/>
<keyword evidence="1" id="KW-1133">Transmembrane helix</keyword>
<dbReference type="RefSeq" id="WP_344102468.1">
    <property type="nucleotide sequence ID" value="NZ_BAAAPC010000015.1"/>
</dbReference>
<feature type="transmembrane region" description="Helical" evidence="1">
    <location>
        <begin position="84"/>
        <end position="105"/>
    </location>
</feature>
<name>A0ABN2TC12_9ACTN</name>
<keyword evidence="1" id="KW-0472">Membrane</keyword>
<keyword evidence="1" id="KW-0812">Transmembrane</keyword>
<sequence>MSEQTQNRGDRVDAEIRSAVAARDDLGTDYDDVVAEGLVDRIGEEIDRRIDARLGAVGAPNGGTAPAARQDTAPEWIIRGWSTVLVGFVSLVVGVASSILLLIALGTSATLLVMGVWTLVVCANVGHSLGRDLAGRR</sequence>
<feature type="transmembrane region" description="Helical" evidence="1">
    <location>
        <begin position="111"/>
        <end position="130"/>
    </location>
</feature>
<evidence type="ECO:0000256" key="1">
    <source>
        <dbReference type="SAM" id="Phobius"/>
    </source>
</evidence>
<comment type="caution">
    <text evidence="2">The sequence shown here is derived from an EMBL/GenBank/DDBJ whole genome shotgun (WGS) entry which is preliminary data.</text>
</comment>
<gene>
    <name evidence="2" type="ORF">GCM10009799_34960</name>
</gene>
<accession>A0ABN2TC12</accession>
<evidence type="ECO:0008006" key="4">
    <source>
        <dbReference type="Google" id="ProtNLM"/>
    </source>
</evidence>
<dbReference type="EMBL" id="BAAAPC010000015">
    <property type="protein sequence ID" value="GAA2004696.1"/>
    <property type="molecule type" value="Genomic_DNA"/>
</dbReference>